<dbReference type="GO" id="GO:0003677">
    <property type="term" value="F:DNA binding"/>
    <property type="evidence" value="ECO:0007669"/>
    <property type="project" value="UniProtKB-KW"/>
</dbReference>
<evidence type="ECO:0000313" key="10">
    <source>
        <dbReference type="EMBL" id="KAG7530108.1"/>
    </source>
</evidence>
<dbReference type="PANTHER" id="PTHR31313:SF81">
    <property type="entry name" value="TY1 ENHANCER ACTIVATOR"/>
    <property type="match status" value="1"/>
</dbReference>
<keyword evidence="5" id="KW-0238">DNA-binding</keyword>
<dbReference type="GO" id="GO:0008270">
    <property type="term" value="F:zinc ion binding"/>
    <property type="evidence" value="ECO:0007669"/>
    <property type="project" value="InterPro"/>
</dbReference>
<dbReference type="InterPro" id="IPR051615">
    <property type="entry name" value="Transcr_Regulatory_Elem"/>
</dbReference>
<keyword evidence="7" id="KW-0539">Nucleus</keyword>
<dbReference type="SMART" id="SM00066">
    <property type="entry name" value="GAL4"/>
    <property type="match status" value="1"/>
</dbReference>
<comment type="caution">
    <text evidence="10">The sequence shown here is derived from an EMBL/GenBank/DDBJ whole genome shotgun (WGS) entry which is preliminary data.</text>
</comment>
<dbReference type="Gene3D" id="4.10.240.10">
    <property type="entry name" value="Zn(2)-C6 fungal-type DNA-binding domain"/>
    <property type="match status" value="1"/>
</dbReference>
<evidence type="ECO:0000313" key="11">
    <source>
        <dbReference type="Proteomes" id="UP000812966"/>
    </source>
</evidence>
<accession>A0A8K0JMQ5</accession>
<dbReference type="PANTHER" id="PTHR31313">
    <property type="entry name" value="TY1 ENHANCER ACTIVATOR"/>
    <property type="match status" value="1"/>
</dbReference>
<dbReference type="GO" id="GO:0000981">
    <property type="term" value="F:DNA-binding transcription factor activity, RNA polymerase II-specific"/>
    <property type="evidence" value="ECO:0007669"/>
    <property type="project" value="InterPro"/>
</dbReference>
<reference evidence="10" key="1">
    <citation type="submission" date="2020-04" db="EMBL/GenBank/DDBJ databases">
        <title>Analysis of mating type loci in Filobasidium floriforme.</title>
        <authorList>
            <person name="Nowrousian M."/>
        </authorList>
    </citation>
    <scope>NUCLEOTIDE SEQUENCE</scope>
    <source>
        <strain evidence="10">CBS 6242</strain>
    </source>
</reference>
<proteinExistence type="predicted"/>
<keyword evidence="2" id="KW-0479">Metal-binding</keyword>
<keyword evidence="11" id="KW-1185">Reference proteome</keyword>
<protein>
    <recommendedName>
        <fullName evidence="9">Zn(2)-C6 fungal-type domain-containing protein</fullName>
    </recommendedName>
</protein>
<dbReference type="CDD" id="cd00067">
    <property type="entry name" value="GAL4"/>
    <property type="match status" value="1"/>
</dbReference>
<dbReference type="AlphaFoldDB" id="A0A8K0JMQ5"/>
<evidence type="ECO:0000256" key="6">
    <source>
        <dbReference type="ARBA" id="ARBA00023163"/>
    </source>
</evidence>
<dbReference type="Proteomes" id="UP000812966">
    <property type="component" value="Unassembled WGS sequence"/>
</dbReference>
<evidence type="ECO:0000256" key="1">
    <source>
        <dbReference type="ARBA" id="ARBA00004123"/>
    </source>
</evidence>
<feature type="region of interest" description="Disordered" evidence="8">
    <location>
        <begin position="1"/>
        <end position="25"/>
    </location>
</feature>
<evidence type="ECO:0000256" key="4">
    <source>
        <dbReference type="ARBA" id="ARBA00023015"/>
    </source>
</evidence>
<evidence type="ECO:0000256" key="8">
    <source>
        <dbReference type="SAM" id="MobiDB-lite"/>
    </source>
</evidence>
<sequence length="364" mass="40514">MSGQPSRIELKKRRYKSSRSPEPEPTRFYVSKACEACRKRKAKCSGETPICASCQKHGRECIYLTQNDGRKLRAKAPSSQVEQLQAEVRRLEQALADSHDRSRLTSARDVALIDGVTYQAEGSGSQYLDAGGFGDLEHQDNPTMEIDNPGRQAGPINQAVATDGPLPIEPFSTGGTFLCPNGALHLHAQATFYQGLHVTPEEMASLGHRHANLPRSGPISKPWEAPYLPFAMTEKDHQTILDLGFQAVSFMLSSGYKKRFISHLLDDPENRTATYSPSIHLAILAYGWRYCRDYPIIARYTQLGHSYDERGYKFADKAREMAEAEYSSPKICTVIGFDMLALFLAGTNKGFVDGGVRRRTSRMS</sequence>
<dbReference type="Pfam" id="PF00172">
    <property type="entry name" value="Zn_clus"/>
    <property type="match status" value="1"/>
</dbReference>
<evidence type="ECO:0000256" key="7">
    <source>
        <dbReference type="ARBA" id="ARBA00023242"/>
    </source>
</evidence>
<evidence type="ECO:0000259" key="9">
    <source>
        <dbReference type="PROSITE" id="PS50048"/>
    </source>
</evidence>
<organism evidence="10 11">
    <name type="scientific">Filobasidium floriforme</name>
    <dbReference type="NCBI Taxonomy" id="5210"/>
    <lineage>
        <taxon>Eukaryota</taxon>
        <taxon>Fungi</taxon>
        <taxon>Dikarya</taxon>
        <taxon>Basidiomycota</taxon>
        <taxon>Agaricomycotina</taxon>
        <taxon>Tremellomycetes</taxon>
        <taxon>Filobasidiales</taxon>
        <taxon>Filobasidiaceae</taxon>
        <taxon>Filobasidium</taxon>
    </lineage>
</organism>
<evidence type="ECO:0000256" key="5">
    <source>
        <dbReference type="ARBA" id="ARBA00023125"/>
    </source>
</evidence>
<evidence type="ECO:0000256" key="3">
    <source>
        <dbReference type="ARBA" id="ARBA00022833"/>
    </source>
</evidence>
<dbReference type="EMBL" id="JABELV010000128">
    <property type="protein sequence ID" value="KAG7530108.1"/>
    <property type="molecule type" value="Genomic_DNA"/>
</dbReference>
<keyword evidence="3" id="KW-0862">Zinc</keyword>
<evidence type="ECO:0000256" key="2">
    <source>
        <dbReference type="ARBA" id="ARBA00022723"/>
    </source>
</evidence>
<comment type="subcellular location">
    <subcellularLocation>
        <location evidence="1">Nucleus</location>
    </subcellularLocation>
</comment>
<keyword evidence="6" id="KW-0804">Transcription</keyword>
<gene>
    <name evidence="10" type="ORF">FFLO_05267</name>
</gene>
<dbReference type="PROSITE" id="PS50048">
    <property type="entry name" value="ZN2_CY6_FUNGAL_2"/>
    <property type="match status" value="1"/>
</dbReference>
<keyword evidence="4" id="KW-0805">Transcription regulation</keyword>
<dbReference type="InterPro" id="IPR036864">
    <property type="entry name" value="Zn2-C6_fun-type_DNA-bd_sf"/>
</dbReference>
<feature type="domain" description="Zn(2)-C6 fungal-type" evidence="9">
    <location>
        <begin position="33"/>
        <end position="63"/>
    </location>
</feature>
<dbReference type="SUPFAM" id="SSF57701">
    <property type="entry name" value="Zn2/Cys6 DNA-binding domain"/>
    <property type="match status" value="1"/>
</dbReference>
<name>A0A8K0JMQ5_9TREE</name>
<dbReference type="PROSITE" id="PS00463">
    <property type="entry name" value="ZN2_CY6_FUNGAL_1"/>
    <property type="match status" value="1"/>
</dbReference>
<dbReference type="GO" id="GO:0005634">
    <property type="term" value="C:nucleus"/>
    <property type="evidence" value="ECO:0007669"/>
    <property type="project" value="UniProtKB-SubCell"/>
</dbReference>
<dbReference type="InterPro" id="IPR001138">
    <property type="entry name" value="Zn2Cys6_DnaBD"/>
</dbReference>